<gene>
    <name evidence="16" type="primary">LOC110295226</name>
</gene>
<dbReference type="GO" id="GO:0005886">
    <property type="term" value="C:plasma membrane"/>
    <property type="evidence" value="ECO:0007669"/>
    <property type="project" value="Ensembl"/>
</dbReference>
<evidence type="ECO:0000256" key="10">
    <source>
        <dbReference type="PIRNR" id="PIRNR037941"/>
    </source>
</evidence>
<evidence type="ECO:0000313" key="16">
    <source>
        <dbReference type="RefSeq" id="XP_021019366.1"/>
    </source>
</evidence>
<dbReference type="EC" id="3.4.21.-" evidence="10"/>
<sequence length="431" mass="47978">MARGQPRRSEEPWTALQNRTECKTKIKLTRCGKITLGILTAVLAAVLIGLIAYFAACGKDSFYYHVSFKVNNIDYDSKFAKPYSQEYMDLNKRIVSLMNETFHESKLRKQYVKAHTVQVSKAKGKVLIHAVLKFKACYRNNVEKYWESVEATLYQKLKGQTGLLIDSSSFKFSDIAMPIAEDLLNTCCGRRTFIHTGHKVAGGQDAEEGEWPWQASLQQNSVHRCGATLISNYWLITAAHCFIRAANPKDWNVSFGFLLSKPQALRAVKNIIIHENYSYPAHDNDIAVVRLSSPVLYESNIRRACLPEATQKFPPNSDVVVSGWGTLKSDGDSPNILQKGKVKIIDNKTCNSGKAYGGMITPGMMCAGFLEGRVDACQGDSGGPLVSEDSKGIWFLAGIVSWGDECALPNKPGVYTRVTFYRDWITSKTGL</sequence>
<keyword evidence="8 10" id="KW-0472">Membrane</keyword>
<proteinExistence type="inferred from homology"/>
<name>A0A6P5PS38_MUSCR</name>
<evidence type="ECO:0000256" key="2">
    <source>
        <dbReference type="ARBA" id="ARBA00022670"/>
    </source>
</evidence>
<dbReference type="Pfam" id="PF00089">
    <property type="entry name" value="Trypsin"/>
    <property type="match status" value="1"/>
</dbReference>
<feature type="domain" description="SEA" evidence="13">
    <location>
        <begin position="60"/>
        <end position="177"/>
    </location>
</feature>
<keyword evidence="6" id="KW-0735">Signal-anchor</keyword>
<evidence type="ECO:0000259" key="13">
    <source>
        <dbReference type="PROSITE" id="PS50024"/>
    </source>
</evidence>
<evidence type="ECO:0000256" key="7">
    <source>
        <dbReference type="ARBA" id="ARBA00022989"/>
    </source>
</evidence>
<dbReference type="Gene3D" id="2.40.10.10">
    <property type="entry name" value="Trypsin-like serine proteases"/>
    <property type="match status" value="2"/>
</dbReference>
<dbReference type="InterPro" id="IPR043504">
    <property type="entry name" value="Peptidase_S1_PA_chymotrypsin"/>
</dbReference>
<keyword evidence="2 10" id="KW-0645">Protease</keyword>
<dbReference type="GeneID" id="110295226"/>
<dbReference type="PRINTS" id="PR00722">
    <property type="entry name" value="CHYMOTRYPSIN"/>
</dbReference>
<feature type="domain" description="Peptidase S1" evidence="14">
    <location>
        <begin position="200"/>
        <end position="430"/>
    </location>
</feature>
<evidence type="ECO:0000259" key="14">
    <source>
        <dbReference type="PROSITE" id="PS50240"/>
    </source>
</evidence>
<dbReference type="InterPro" id="IPR000082">
    <property type="entry name" value="SEA_dom"/>
</dbReference>
<dbReference type="PROSITE" id="PS00135">
    <property type="entry name" value="TRYPSIN_SER"/>
    <property type="match status" value="1"/>
</dbReference>
<dbReference type="SMART" id="SM00020">
    <property type="entry name" value="Tryp_SPc"/>
    <property type="match status" value="1"/>
</dbReference>
<feature type="active site" description="Charge relay system" evidence="11">
    <location>
        <position position="240"/>
    </location>
</feature>
<reference evidence="16" key="1">
    <citation type="submission" date="2025-08" db="UniProtKB">
        <authorList>
            <consortium name="RefSeq"/>
        </authorList>
    </citation>
    <scope>IDENTIFICATION</scope>
</reference>
<evidence type="ECO:0000256" key="12">
    <source>
        <dbReference type="SAM" id="Phobius"/>
    </source>
</evidence>
<dbReference type="GO" id="GO:0043204">
    <property type="term" value="C:perikaryon"/>
    <property type="evidence" value="ECO:0007669"/>
    <property type="project" value="Ensembl"/>
</dbReference>
<feature type="transmembrane region" description="Helical" evidence="12">
    <location>
        <begin position="34"/>
        <end position="56"/>
    </location>
</feature>
<feature type="active site" description="Charge relay system" evidence="11">
    <location>
        <position position="381"/>
    </location>
</feature>
<dbReference type="Pfam" id="PF01390">
    <property type="entry name" value="SEA"/>
    <property type="match status" value="1"/>
</dbReference>
<dbReference type="InterPro" id="IPR017329">
    <property type="entry name" value="Pept_S1A_HAT/DESC1"/>
</dbReference>
<evidence type="ECO:0000313" key="15">
    <source>
        <dbReference type="Proteomes" id="UP000515126"/>
    </source>
</evidence>
<comment type="subcellular location">
    <subcellularLocation>
        <location evidence="1">Membrane</location>
        <topology evidence="1">Single-pass type II membrane protein</topology>
    </subcellularLocation>
</comment>
<dbReference type="InterPro" id="IPR033116">
    <property type="entry name" value="TRYPSIN_SER"/>
</dbReference>
<keyword evidence="9" id="KW-1015">Disulfide bond</keyword>
<evidence type="ECO:0000256" key="5">
    <source>
        <dbReference type="ARBA" id="ARBA00022825"/>
    </source>
</evidence>
<feature type="active site" description="Charge relay system" evidence="11">
    <location>
        <position position="285"/>
    </location>
</feature>
<dbReference type="PROSITE" id="PS50240">
    <property type="entry name" value="TRYPSIN_DOM"/>
    <property type="match status" value="1"/>
</dbReference>
<dbReference type="PIRSF" id="PIRSF037941">
    <property type="entry name" value="TMPRSS11ABCDE"/>
    <property type="match status" value="1"/>
</dbReference>
<dbReference type="AlphaFoldDB" id="A0A6P5PS38"/>
<dbReference type="InterPro" id="IPR001314">
    <property type="entry name" value="Peptidase_S1A"/>
</dbReference>
<dbReference type="SUPFAM" id="SSF50494">
    <property type="entry name" value="Trypsin-like serine proteases"/>
    <property type="match status" value="1"/>
</dbReference>
<evidence type="ECO:0000256" key="8">
    <source>
        <dbReference type="ARBA" id="ARBA00023136"/>
    </source>
</evidence>
<dbReference type="GO" id="GO:0005576">
    <property type="term" value="C:extracellular region"/>
    <property type="evidence" value="ECO:0007669"/>
    <property type="project" value="InterPro"/>
</dbReference>
<dbReference type="GO" id="GO:0097264">
    <property type="term" value="P:self proteolysis"/>
    <property type="evidence" value="ECO:0007669"/>
    <property type="project" value="Ensembl"/>
</dbReference>
<protein>
    <recommendedName>
        <fullName evidence="10">Transmembrane protease serine</fullName>
        <ecNumber evidence="10">3.4.21.-</ecNumber>
    </recommendedName>
</protein>
<dbReference type="PROSITE" id="PS50024">
    <property type="entry name" value="SEA"/>
    <property type="match status" value="1"/>
</dbReference>
<dbReference type="KEGG" id="mcal:110295226"/>
<evidence type="ECO:0000256" key="3">
    <source>
        <dbReference type="ARBA" id="ARBA00022692"/>
    </source>
</evidence>
<keyword evidence="4 10" id="KW-0378">Hydrolase</keyword>
<evidence type="ECO:0000256" key="4">
    <source>
        <dbReference type="ARBA" id="ARBA00022801"/>
    </source>
</evidence>
<organism evidence="15 16">
    <name type="scientific">Mus caroli</name>
    <name type="common">Ryukyu mouse</name>
    <name type="synonym">Ricefield mouse</name>
    <dbReference type="NCBI Taxonomy" id="10089"/>
    <lineage>
        <taxon>Eukaryota</taxon>
        <taxon>Metazoa</taxon>
        <taxon>Chordata</taxon>
        <taxon>Craniata</taxon>
        <taxon>Vertebrata</taxon>
        <taxon>Euteleostomi</taxon>
        <taxon>Mammalia</taxon>
        <taxon>Eutheria</taxon>
        <taxon>Euarchontoglires</taxon>
        <taxon>Glires</taxon>
        <taxon>Rodentia</taxon>
        <taxon>Myomorpha</taxon>
        <taxon>Muroidea</taxon>
        <taxon>Muridae</taxon>
        <taxon>Murinae</taxon>
        <taxon>Mus</taxon>
        <taxon>Mus</taxon>
    </lineage>
</organism>
<dbReference type="CDD" id="cd00190">
    <property type="entry name" value="Tryp_SPc"/>
    <property type="match status" value="1"/>
</dbReference>
<dbReference type="FunFam" id="2.40.10.10:FF:000003">
    <property type="entry name" value="Transmembrane serine protease 3"/>
    <property type="match status" value="1"/>
</dbReference>
<evidence type="ECO:0000256" key="11">
    <source>
        <dbReference type="PIRSR" id="PIRSR037941-1"/>
    </source>
</evidence>
<dbReference type="Proteomes" id="UP000515126">
    <property type="component" value="Chromosome 5"/>
</dbReference>
<evidence type="ECO:0000256" key="9">
    <source>
        <dbReference type="ARBA" id="ARBA00023157"/>
    </source>
</evidence>
<accession>A0A6P5PS38</accession>
<dbReference type="PROSITE" id="PS00134">
    <property type="entry name" value="TRYPSIN_HIS"/>
    <property type="match status" value="1"/>
</dbReference>
<dbReference type="InterPro" id="IPR009003">
    <property type="entry name" value="Peptidase_S1_PA"/>
</dbReference>
<dbReference type="PANTHER" id="PTHR24252:SF17">
    <property type="entry name" value="SUPPRESSOR OF TUMORIGENICITY 14 PROTEIN HOMOLOG-RELATED"/>
    <property type="match status" value="1"/>
</dbReference>
<evidence type="ECO:0000256" key="1">
    <source>
        <dbReference type="ARBA" id="ARBA00004606"/>
    </source>
</evidence>
<dbReference type="Gene3D" id="3.30.70.960">
    <property type="entry name" value="SEA domain"/>
    <property type="match status" value="1"/>
</dbReference>
<comment type="similarity">
    <text evidence="10">Belongs to the peptidase S1 family.</text>
</comment>
<dbReference type="InterPro" id="IPR036364">
    <property type="entry name" value="SEA_dom_sf"/>
</dbReference>
<keyword evidence="5 10" id="KW-0720">Serine protease</keyword>
<dbReference type="InterPro" id="IPR001254">
    <property type="entry name" value="Trypsin_dom"/>
</dbReference>
<keyword evidence="3 12" id="KW-0812">Transmembrane</keyword>
<dbReference type="SUPFAM" id="SSF82671">
    <property type="entry name" value="SEA domain"/>
    <property type="match status" value="1"/>
</dbReference>
<dbReference type="GO" id="GO:0004252">
    <property type="term" value="F:serine-type endopeptidase activity"/>
    <property type="evidence" value="ECO:0007669"/>
    <property type="project" value="UniProtKB-UniRule"/>
</dbReference>
<dbReference type="InterPro" id="IPR018114">
    <property type="entry name" value="TRYPSIN_HIS"/>
</dbReference>
<dbReference type="GO" id="GO:0030425">
    <property type="term" value="C:dendrite"/>
    <property type="evidence" value="ECO:0007669"/>
    <property type="project" value="Ensembl"/>
</dbReference>
<evidence type="ECO:0000256" key="6">
    <source>
        <dbReference type="ARBA" id="ARBA00022968"/>
    </source>
</evidence>
<keyword evidence="7 12" id="KW-1133">Transmembrane helix</keyword>
<dbReference type="RefSeq" id="XP_021019366.1">
    <property type="nucleotide sequence ID" value="XM_021163707.1"/>
</dbReference>
<keyword evidence="15" id="KW-1185">Reference proteome</keyword>
<dbReference type="PANTHER" id="PTHR24252">
    <property type="entry name" value="ACROSIN-RELATED"/>
    <property type="match status" value="1"/>
</dbReference>